<dbReference type="PANTHER" id="PTHR33695:SF1">
    <property type="entry name" value="LIPOPROTEIN SIGNAL PEPTIDASE"/>
    <property type="match status" value="1"/>
</dbReference>
<evidence type="ECO:0000313" key="13">
    <source>
        <dbReference type="Proteomes" id="UP001596455"/>
    </source>
</evidence>
<feature type="region of interest" description="Disordered" evidence="11">
    <location>
        <begin position="46"/>
        <end position="76"/>
    </location>
</feature>
<dbReference type="EC" id="3.4.23.36" evidence="9"/>
<evidence type="ECO:0000256" key="5">
    <source>
        <dbReference type="ARBA" id="ARBA00022750"/>
    </source>
</evidence>
<dbReference type="GO" id="GO:0004190">
    <property type="term" value="F:aspartic-type endopeptidase activity"/>
    <property type="evidence" value="ECO:0007669"/>
    <property type="project" value="UniProtKB-EC"/>
</dbReference>
<organism evidence="12 13">
    <name type="scientific">Georgenia alba</name>
    <dbReference type="NCBI Taxonomy" id="2233858"/>
    <lineage>
        <taxon>Bacteria</taxon>
        <taxon>Bacillati</taxon>
        <taxon>Actinomycetota</taxon>
        <taxon>Actinomycetes</taxon>
        <taxon>Micrococcales</taxon>
        <taxon>Bogoriellaceae</taxon>
        <taxon>Georgenia</taxon>
    </lineage>
</organism>
<comment type="similarity">
    <text evidence="1 9 10">Belongs to the peptidase A8 family.</text>
</comment>
<sequence length="312" mass="32441">MTGTAGSSHSARPSLGLVAVVPDVAGSSHSARPSLALVAVVRESSAMSTEPSTPPLRRRDLRRRAAGTSAEAEAAPVTVEPRTRRRLLVLLLGLTVVIAAVDQVTKFVAEARLSEDRVVPILGDLLGFQLVHNPGAAFSIATGMTWVFTIVMVVVAVAVLRVARKLGSTTWAVALGLLLGGCLGNLYDRLFRDPGFAVGHVVDFINYNGWFVGNVADIAIVAAAILIALLALGGREVDGTRATEPQQDESEATEPEPGESGETEAPADSAEPDDAVPGEIHPDGTQPDVTQADDTEPGDTEPGDTRPAGAHA</sequence>
<feature type="active site" evidence="9">
    <location>
        <position position="203"/>
    </location>
</feature>
<comment type="caution">
    <text evidence="12">The sequence shown here is derived from an EMBL/GenBank/DDBJ whole genome shotgun (WGS) entry which is preliminary data.</text>
</comment>
<comment type="function">
    <text evidence="9">This protein specifically catalyzes the removal of signal peptides from prolipoproteins.</text>
</comment>
<evidence type="ECO:0000256" key="9">
    <source>
        <dbReference type="HAMAP-Rule" id="MF_00161"/>
    </source>
</evidence>
<dbReference type="PANTHER" id="PTHR33695">
    <property type="entry name" value="LIPOPROTEIN SIGNAL PEPTIDASE"/>
    <property type="match status" value="1"/>
</dbReference>
<evidence type="ECO:0000313" key="12">
    <source>
        <dbReference type="EMBL" id="MFC7405367.1"/>
    </source>
</evidence>
<evidence type="ECO:0000256" key="8">
    <source>
        <dbReference type="ARBA" id="ARBA00023136"/>
    </source>
</evidence>
<comment type="subcellular location">
    <subcellularLocation>
        <location evidence="9">Cell membrane</location>
        <topology evidence="9">Multi-pass membrane protein</topology>
    </subcellularLocation>
</comment>
<keyword evidence="6 9" id="KW-0378">Hydrolase</keyword>
<gene>
    <name evidence="9" type="primary">lspA</name>
    <name evidence="12" type="ORF">ACFQQL_09630</name>
</gene>
<evidence type="ECO:0000256" key="3">
    <source>
        <dbReference type="ARBA" id="ARBA00022670"/>
    </source>
</evidence>
<comment type="catalytic activity">
    <reaction evidence="9">
        <text>Release of signal peptides from bacterial membrane prolipoproteins. Hydrolyzes -Xaa-Yaa-Zaa-|-(S,diacylglyceryl)Cys-, in which Xaa is hydrophobic (preferably Leu), and Yaa (Ala or Ser) and Zaa (Gly or Ala) have small, neutral side chains.</text>
        <dbReference type="EC" id="3.4.23.36"/>
    </reaction>
</comment>
<dbReference type="Proteomes" id="UP001596455">
    <property type="component" value="Unassembled WGS sequence"/>
</dbReference>
<feature type="transmembrane region" description="Helical" evidence="9">
    <location>
        <begin position="207"/>
        <end position="232"/>
    </location>
</feature>
<evidence type="ECO:0000256" key="10">
    <source>
        <dbReference type="RuleBase" id="RU004181"/>
    </source>
</evidence>
<evidence type="ECO:0000256" key="6">
    <source>
        <dbReference type="ARBA" id="ARBA00022801"/>
    </source>
</evidence>
<feature type="transmembrane region" description="Helical" evidence="9">
    <location>
        <begin position="87"/>
        <end position="105"/>
    </location>
</feature>
<name>A0ABW2QBR7_9MICO</name>
<reference evidence="13" key="1">
    <citation type="journal article" date="2019" name="Int. J. Syst. Evol. Microbiol.">
        <title>The Global Catalogue of Microorganisms (GCM) 10K type strain sequencing project: providing services to taxonomists for standard genome sequencing and annotation.</title>
        <authorList>
            <consortium name="The Broad Institute Genomics Platform"/>
            <consortium name="The Broad Institute Genome Sequencing Center for Infectious Disease"/>
            <person name="Wu L."/>
            <person name="Ma J."/>
        </authorList>
    </citation>
    <scope>NUCLEOTIDE SEQUENCE [LARGE SCALE GENOMIC DNA]</scope>
    <source>
        <strain evidence="13">JCM 1490</strain>
    </source>
</reference>
<evidence type="ECO:0000256" key="11">
    <source>
        <dbReference type="SAM" id="MobiDB-lite"/>
    </source>
</evidence>
<dbReference type="PRINTS" id="PR00781">
    <property type="entry name" value="LIPOSIGPTASE"/>
</dbReference>
<feature type="compositionally biased region" description="Low complexity" evidence="11">
    <location>
        <begin position="66"/>
        <end position="76"/>
    </location>
</feature>
<feature type="transmembrane region" description="Helical" evidence="9">
    <location>
        <begin position="166"/>
        <end position="187"/>
    </location>
</feature>
<dbReference type="EMBL" id="JBHTCQ010000001">
    <property type="protein sequence ID" value="MFC7405367.1"/>
    <property type="molecule type" value="Genomic_DNA"/>
</dbReference>
<dbReference type="Pfam" id="PF01252">
    <property type="entry name" value="Peptidase_A8"/>
    <property type="match status" value="1"/>
</dbReference>
<feature type="compositionally biased region" description="Acidic residues" evidence="11">
    <location>
        <begin position="291"/>
        <end position="302"/>
    </location>
</feature>
<keyword evidence="4 9" id="KW-0812">Transmembrane</keyword>
<keyword evidence="7 9" id="KW-1133">Transmembrane helix</keyword>
<keyword evidence="2 9" id="KW-1003">Cell membrane</keyword>
<feature type="compositionally biased region" description="Acidic residues" evidence="11">
    <location>
        <begin position="246"/>
        <end position="262"/>
    </location>
</feature>
<evidence type="ECO:0000256" key="2">
    <source>
        <dbReference type="ARBA" id="ARBA00022475"/>
    </source>
</evidence>
<evidence type="ECO:0000256" key="1">
    <source>
        <dbReference type="ARBA" id="ARBA00006139"/>
    </source>
</evidence>
<comment type="pathway">
    <text evidence="9">Protein modification; lipoprotein biosynthesis (signal peptide cleavage).</text>
</comment>
<dbReference type="RefSeq" id="WP_382393630.1">
    <property type="nucleotide sequence ID" value="NZ_JBHTCQ010000001.1"/>
</dbReference>
<feature type="transmembrane region" description="Helical" evidence="9">
    <location>
        <begin position="136"/>
        <end position="159"/>
    </location>
</feature>
<keyword evidence="13" id="KW-1185">Reference proteome</keyword>
<feature type="active site" evidence="9">
    <location>
        <position position="217"/>
    </location>
</feature>
<keyword evidence="5 9" id="KW-0064">Aspartyl protease</keyword>
<dbReference type="HAMAP" id="MF_00161">
    <property type="entry name" value="LspA"/>
    <property type="match status" value="1"/>
</dbReference>
<dbReference type="InterPro" id="IPR001872">
    <property type="entry name" value="Peptidase_A8"/>
</dbReference>
<evidence type="ECO:0000256" key="4">
    <source>
        <dbReference type="ARBA" id="ARBA00022692"/>
    </source>
</evidence>
<accession>A0ABW2QBR7</accession>
<protein>
    <recommendedName>
        <fullName evidence="9">Lipoprotein signal peptidase</fullName>
        <ecNumber evidence="9">3.4.23.36</ecNumber>
    </recommendedName>
    <alternativeName>
        <fullName evidence="9">Prolipoprotein signal peptidase</fullName>
    </alternativeName>
    <alternativeName>
        <fullName evidence="9">Signal peptidase II</fullName>
        <shortName evidence="9">SPase II</shortName>
    </alternativeName>
</protein>
<feature type="region of interest" description="Disordered" evidence="11">
    <location>
        <begin position="239"/>
        <end position="312"/>
    </location>
</feature>
<proteinExistence type="inferred from homology"/>
<keyword evidence="3 9" id="KW-0645">Protease</keyword>
<keyword evidence="8 9" id="KW-0472">Membrane</keyword>
<evidence type="ECO:0000256" key="7">
    <source>
        <dbReference type="ARBA" id="ARBA00022989"/>
    </source>
</evidence>